<keyword evidence="1" id="KW-0812">Transmembrane</keyword>
<keyword evidence="1" id="KW-1133">Transmembrane helix</keyword>
<accession>F4LPF4</accession>
<evidence type="ECO:0000313" key="3">
    <source>
        <dbReference type="Proteomes" id="UP000006546"/>
    </source>
</evidence>
<feature type="transmembrane region" description="Helical" evidence="1">
    <location>
        <begin position="12"/>
        <end position="35"/>
    </location>
</feature>
<protein>
    <submittedName>
        <fullName evidence="2">Uncharacterized protein</fullName>
    </submittedName>
</protein>
<evidence type="ECO:0000256" key="1">
    <source>
        <dbReference type="SAM" id="Phobius"/>
    </source>
</evidence>
<dbReference type="HOGENOM" id="CLU_155178_0_0_12"/>
<organism evidence="2 3">
    <name type="scientific">Treponema brennaborense (strain DSM 12168 / CIP 105900 / DD5/3)</name>
    <dbReference type="NCBI Taxonomy" id="906968"/>
    <lineage>
        <taxon>Bacteria</taxon>
        <taxon>Pseudomonadati</taxon>
        <taxon>Spirochaetota</taxon>
        <taxon>Spirochaetia</taxon>
        <taxon>Spirochaetales</taxon>
        <taxon>Treponemataceae</taxon>
        <taxon>Treponema</taxon>
    </lineage>
</organism>
<proteinExistence type="predicted"/>
<gene>
    <name evidence="2" type="ordered locus">Trebr_0522</name>
</gene>
<dbReference type="Proteomes" id="UP000006546">
    <property type="component" value="Chromosome"/>
</dbReference>
<keyword evidence="3" id="KW-1185">Reference proteome</keyword>
<dbReference type="KEGG" id="tbe:Trebr_0522"/>
<dbReference type="RefSeq" id="WP_013757684.1">
    <property type="nucleotide sequence ID" value="NC_015500.1"/>
</dbReference>
<feature type="transmembrane region" description="Helical" evidence="1">
    <location>
        <begin position="56"/>
        <end position="80"/>
    </location>
</feature>
<reference evidence="3" key="1">
    <citation type="submission" date="2011-04" db="EMBL/GenBank/DDBJ databases">
        <title>The complete genome of Treponema brennaborense DSM 12168.</title>
        <authorList>
            <person name="Lucas S."/>
            <person name="Han J."/>
            <person name="Lapidus A."/>
            <person name="Bruce D."/>
            <person name="Goodwin L."/>
            <person name="Pitluck S."/>
            <person name="Peters L."/>
            <person name="Kyrpides N."/>
            <person name="Mavromatis K."/>
            <person name="Ivanova N."/>
            <person name="Mikhailova N."/>
            <person name="Pagani I."/>
            <person name="Teshima H."/>
            <person name="Detter J.C."/>
            <person name="Tapia R."/>
            <person name="Han C."/>
            <person name="Land M."/>
            <person name="Hauser L."/>
            <person name="Markowitz V."/>
            <person name="Cheng J.-F."/>
            <person name="Hugenholtz P."/>
            <person name="Woyke T."/>
            <person name="Wu D."/>
            <person name="Gronow S."/>
            <person name="Wellnitz S."/>
            <person name="Brambilla E."/>
            <person name="Klenk H.-P."/>
            <person name="Eisen J.A."/>
        </authorList>
    </citation>
    <scope>NUCLEOTIDE SEQUENCE [LARGE SCALE GENOMIC DNA]</scope>
    <source>
        <strain evidence="3">DSM 12168 / CIP 105900 / DD5/3</strain>
    </source>
</reference>
<dbReference type="STRING" id="906968.Trebr_0522"/>
<feature type="transmembrane region" description="Helical" evidence="1">
    <location>
        <begin position="86"/>
        <end position="105"/>
    </location>
</feature>
<sequence>MEESLTSPAAQVIIAVIPIVGIVIGGTVVFFYLLWRHREISLQIRTGTFHPKKFDYKLFSLFTGLLLLGVGSVLTVLFALLEGVSYTLLGGLIPFIIGIGLMVFYKVCPEPVRKDGES</sequence>
<dbReference type="AlphaFoldDB" id="F4LPF4"/>
<name>F4LPF4_TREBD</name>
<dbReference type="EMBL" id="CP002696">
    <property type="protein sequence ID" value="AEE15965.1"/>
    <property type="molecule type" value="Genomic_DNA"/>
</dbReference>
<evidence type="ECO:0000313" key="2">
    <source>
        <dbReference type="EMBL" id="AEE15965.1"/>
    </source>
</evidence>
<keyword evidence="1" id="KW-0472">Membrane</keyword>
<dbReference type="eggNOG" id="ENOG5031CXK">
    <property type="taxonomic scope" value="Bacteria"/>
</dbReference>